<dbReference type="GO" id="GO:0016075">
    <property type="term" value="P:rRNA catabolic process"/>
    <property type="evidence" value="ECO:0007669"/>
    <property type="project" value="TreeGrafter"/>
</dbReference>
<dbReference type="GO" id="GO:0005730">
    <property type="term" value="C:nucleolus"/>
    <property type="evidence" value="ECO:0007669"/>
    <property type="project" value="UniProtKB-SubCell"/>
</dbReference>
<keyword evidence="9" id="KW-1185">Reference proteome</keyword>
<dbReference type="GO" id="GO:0000177">
    <property type="term" value="C:cytoplasmic exosome (RNase complex)"/>
    <property type="evidence" value="ECO:0007669"/>
    <property type="project" value="TreeGrafter"/>
</dbReference>
<comment type="caution">
    <text evidence="8">The sequence shown here is derived from an EMBL/GenBank/DDBJ whole genome shotgun (WGS) entry which is preliminary data.</text>
</comment>
<dbReference type="GO" id="GO:0035925">
    <property type="term" value="F:mRNA 3'-UTR AU-rich region binding"/>
    <property type="evidence" value="ECO:0007669"/>
    <property type="project" value="TreeGrafter"/>
</dbReference>
<proteinExistence type="inferred from homology"/>
<dbReference type="EMBL" id="SOZI01000007">
    <property type="protein sequence ID" value="TNY23832.1"/>
    <property type="molecule type" value="Genomic_DNA"/>
</dbReference>
<dbReference type="InterPro" id="IPR001247">
    <property type="entry name" value="ExoRNase_PH_dom1"/>
</dbReference>
<dbReference type="AlphaFoldDB" id="A0A5C5G636"/>
<dbReference type="PANTHER" id="PTHR11097:SF8">
    <property type="entry name" value="EXOSOME COMPLEX COMPONENT RRP42"/>
    <property type="match status" value="1"/>
</dbReference>
<evidence type="ECO:0000256" key="1">
    <source>
        <dbReference type="ARBA" id="ARBA00004496"/>
    </source>
</evidence>
<keyword evidence="8" id="KW-0689">Ribosomal protein</keyword>
<dbReference type="InterPro" id="IPR036345">
    <property type="entry name" value="ExoRNase_PH_dom2_sf"/>
</dbReference>
<dbReference type="STRING" id="5288.A0A5C5G636"/>
<dbReference type="InterPro" id="IPR027408">
    <property type="entry name" value="PNPase/RNase_PH_dom_sf"/>
</dbReference>
<protein>
    <recommendedName>
        <fullName evidence="6">Ribosomal RNA-processing protein 42</fullName>
    </recommendedName>
</protein>
<comment type="similarity">
    <text evidence="3">Belongs to the RNase PH family.</text>
</comment>
<dbReference type="GO" id="GO:0034476">
    <property type="term" value="P:U5 snRNA 3'-end processing"/>
    <property type="evidence" value="ECO:0007669"/>
    <property type="project" value="TreeGrafter"/>
</dbReference>
<reference evidence="8 9" key="1">
    <citation type="submission" date="2019-03" db="EMBL/GenBank/DDBJ databases">
        <title>Rhodosporidium diobovatum UCD-FST 08-225 genome sequencing, assembly, and annotation.</title>
        <authorList>
            <person name="Fakankun I.U."/>
            <person name="Fristensky B."/>
            <person name="Levin D.B."/>
        </authorList>
    </citation>
    <scope>NUCLEOTIDE SEQUENCE [LARGE SCALE GENOMIC DNA]</scope>
    <source>
        <strain evidence="8 9">UCD-FST 08-225</strain>
    </source>
</reference>
<dbReference type="Pfam" id="PF01138">
    <property type="entry name" value="RNase_PH"/>
    <property type="match status" value="1"/>
</dbReference>
<organism evidence="8 9">
    <name type="scientific">Rhodotorula diobovata</name>
    <dbReference type="NCBI Taxonomy" id="5288"/>
    <lineage>
        <taxon>Eukaryota</taxon>
        <taxon>Fungi</taxon>
        <taxon>Dikarya</taxon>
        <taxon>Basidiomycota</taxon>
        <taxon>Pucciniomycotina</taxon>
        <taxon>Microbotryomycetes</taxon>
        <taxon>Sporidiobolales</taxon>
        <taxon>Sporidiobolaceae</taxon>
        <taxon>Rhodotorula</taxon>
    </lineage>
</organism>
<accession>A0A5C5G636</accession>
<dbReference type="GO" id="GO:0000176">
    <property type="term" value="C:nuclear exosome (RNase complex)"/>
    <property type="evidence" value="ECO:0007669"/>
    <property type="project" value="UniProtKB-ARBA"/>
</dbReference>
<dbReference type="GO" id="GO:0071038">
    <property type="term" value="P:TRAMP-dependent tRNA surveillance pathway"/>
    <property type="evidence" value="ECO:0007669"/>
    <property type="project" value="TreeGrafter"/>
</dbReference>
<name>A0A5C5G636_9BASI</name>
<dbReference type="GO" id="GO:0005840">
    <property type="term" value="C:ribosome"/>
    <property type="evidence" value="ECO:0007669"/>
    <property type="project" value="UniProtKB-KW"/>
</dbReference>
<evidence type="ECO:0000313" key="8">
    <source>
        <dbReference type="EMBL" id="TNY23832.1"/>
    </source>
</evidence>
<feature type="domain" description="Exoribonuclease phosphorolytic" evidence="7">
    <location>
        <begin position="48"/>
        <end position="192"/>
    </location>
</feature>
<dbReference type="GO" id="GO:0071028">
    <property type="term" value="P:nuclear mRNA surveillance"/>
    <property type="evidence" value="ECO:0007669"/>
    <property type="project" value="TreeGrafter"/>
</dbReference>
<keyword evidence="4" id="KW-0963">Cytoplasm</keyword>
<gene>
    <name evidence="8" type="ORF">DMC30DRAFT_443961</name>
</gene>
<evidence type="ECO:0000313" key="9">
    <source>
        <dbReference type="Proteomes" id="UP000311382"/>
    </source>
</evidence>
<evidence type="ECO:0000259" key="7">
    <source>
        <dbReference type="Pfam" id="PF01138"/>
    </source>
</evidence>
<dbReference type="OrthoDB" id="272245at2759"/>
<evidence type="ECO:0000256" key="6">
    <source>
        <dbReference type="ARBA" id="ARBA00042523"/>
    </source>
</evidence>
<dbReference type="GO" id="GO:0000467">
    <property type="term" value="P:exonucleolytic trimming to generate mature 3'-end of 5.8S rRNA from tricistronic rRNA transcript (SSU-rRNA, 5.8S rRNA, LSU-rRNA)"/>
    <property type="evidence" value="ECO:0007669"/>
    <property type="project" value="TreeGrafter"/>
</dbReference>
<dbReference type="GO" id="GO:0071035">
    <property type="term" value="P:nuclear polyadenylation-dependent rRNA catabolic process"/>
    <property type="evidence" value="ECO:0007669"/>
    <property type="project" value="TreeGrafter"/>
</dbReference>
<dbReference type="Proteomes" id="UP000311382">
    <property type="component" value="Unassembled WGS sequence"/>
</dbReference>
<evidence type="ECO:0000256" key="5">
    <source>
        <dbReference type="ARBA" id="ARBA00022835"/>
    </source>
</evidence>
<dbReference type="Gene3D" id="3.30.230.70">
    <property type="entry name" value="GHMP Kinase, N-terminal domain"/>
    <property type="match status" value="1"/>
</dbReference>
<evidence type="ECO:0000256" key="2">
    <source>
        <dbReference type="ARBA" id="ARBA00004604"/>
    </source>
</evidence>
<keyword evidence="8" id="KW-0687">Ribonucleoprotein</keyword>
<dbReference type="GO" id="GO:0034473">
    <property type="term" value="P:U1 snRNA 3'-end processing"/>
    <property type="evidence" value="ECO:0007669"/>
    <property type="project" value="TreeGrafter"/>
</dbReference>
<evidence type="ECO:0000256" key="4">
    <source>
        <dbReference type="ARBA" id="ARBA00022490"/>
    </source>
</evidence>
<dbReference type="GO" id="GO:0034475">
    <property type="term" value="P:U4 snRNA 3'-end processing"/>
    <property type="evidence" value="ECO:0007669"/>
    <property type="project" value="TreeGrafter"/>
</dbReference>
<dbReference type="SUPFAM" id="SSF54211">
    <property type="entry name" value="Ribosomal protein S5 domain 2-like"/>
    <property type="match status" value="1"/>
</dbReference>
<dbReference type="PANTHER" id="PTHR11097">
    <property type="entry name" value="EXOSOME COMPLEX EXONUCLEASE RIBOSOMAL RNA PROCESSING PROTEIN"/>
    <property type="match status" value="1"/>
</dbReference>
<keyword evidence="5" id="KW-0271">Exosome</keyword>
<sequence length="332" mass="33441">MASTFSLFSPAELSFAQVPLAHSAATSPPSSSSADPPPLRLDGRSPLQYRDIVLETGFSHAQGALGSARVVLEDAAGAGGGGATEVVAGVRGEVDDMAQGSAGGKVIVSLECAPTALPALKPDLAQHLATLLSTLFSPSALPRPLLSQLVVLPGSKAWTLHLDVLVLSSAGGNASDAALLAARAALASARLPATRSIGFDDAGDATAGGEGMTVDEGFSGLVKGGKSGTKAVDFELVDGGEGGVRLAGWEDLPVGLTLNLINQLPHLDATTLEEAASSSQLLAGFTPSGAVCGLAQLGEGEVEFARVMPLLSDAGKYAQDLLRTVNAKLRDA</sequence>
<dbReference type="InterPro" id="IPR020568">
    <property type="entry name" value="Ribosomal_Su5_D2-typ_SF"/>
</dbReference>
<dbReference type="InterPro" id="IPR050590">
    <property type="entry name" value="Exosome_comp_Rrp42_subfam"/>
</dbReference>
<evidence type="ECO:0000256" key="3">
    <source>
        <dbReference type="ARBA" id="ARBA00006678"/>
    </source>
</evidence>
<comment type="subcellular location">
    <subcellularLocation>
        <location evidence="1">Cytoplasm</location>
    </subcellularLocation>
    <subcellularLocation>
        <location evidence="2">Nucleus</location>
        <location evidence="2">Nucleolus</location>
    </subcellularLocation>
</comment>
<dbReference type="SUPFAM" id="SSF55666">
    <property type="entry name" value="Ribonuclease PH domain 2-like"/>
    <property type="match status" value="1"/>
</dbReference>